<keyword evidence="13" id="KW-1185">Reference proteome</keyword>
<dbReference type="NCBIfam" id="NF003433">
    <property type="entry name" value="PRK04949.1"/>
    <property type="match status" value="1"/>
</dbReference>
<gene>
    <name evidence="12" type="primary">cysZ</name>
    <name evidence="12" type="ORF">GJQ55_00560</name>
</gene>
<dbReference type="GO" id="GO:0009675">
    <property type="term" value="F:high-affinity sulfate:proton symporter activity"/>
    <property type="evidence" value="ECO:0007669"/>
    <property type="project" value="TreeGrafter"/>
</dbReference>
<evidence type="ECO:0000256" key="10">
    <source>
        <dbReference type="ARBA" id="ARBA00023192"/>
    </source>
</evidence>
<dbReference type="GO" id="GO:0005886">
    <property type="term" value="C:plasma membrane"/>
    <property type="evidence" value="ECO:0007669"/>
    <property type="project" value="TreeGrafter"/>
</dbReference>
<evidence type="ECO:0000256" key="5">
    <source>
        <dbReference type="ARBA" id="ARBA00022605"/>
    </source>
</evidence>
<evidence type="ECO:0000313" key="12">
    <source>
        <dbReference type="EMBL" id="QQD23054.1"/>
    </source>
</evidence>
<dbReference type="GO" id="GO:0019344">
    <property type="term" value="P:cysteine biosynthetic process"/>
    <property type="evidence" value="ECO:0007669"/>
    <property type="project" value="UniProtKB-KW"/>
</dbReference>
<evidence type="ECO:0000256" key="9">
    <source>
        <dbReference type="ARBA" id="ARBA00023136"/>
    </source>
</evidence>
<dbReference type="PANTHER" id="PTHR37468">
    <property type="entry name" value="SULFATE TRANSPORTER CYSZ"/>
    <property type="match status" value="1"/>
</dbReference>
<evidence type="ECO:0000256" key="7">
    <source>
        <dbReference type="ARBA" id="ARBA00022989"/>
    </source>
</evidence>
<dbReference type="RefSeq" id="WP_228345568.1">
    <property type="nucleotide sequence ID" value="NZ_CP046056.1"/>
</dbReference>
<feature type="transmembrane region" description="Helical" evidence="11">
    <location>
        <begin position="27"/>
        <end position="47"/>
    </location>
</feature>
<dbReference type="AlphaFoldDB" id="A0A9X7YMT9"/>
<evidence type="ECO:0000256" key="8">
    <source>
        <dbReference type="ARBA" id="ARBA00023032"/>
    </source>
</evidence>
<dbReference type="InterPro" id="IPR050480">
    <property type="entry name" value="CysZ-like"/>
</dbReference>
<evidence type="ECO:0000256" key="1">
    <source>
        <dbReference type="ARBA" id="ARBA00004141"/>
    </source>
</evidence>
<organism evidence="12 13">
    <name type="scientific">Venatoribacter cucullus</name>
    <dbReference type="NCBI Taxonomy" id="2661630"/>
    <lineage>
        <taxon>Bacteria</taxon>
        <taxon>Pseudomonadati</taxon>
        <taxon>Pseudomonadota</taxon>
        <taxon>Gammaproteobacteria</taxon>
        <taxon>Oceanospirillales</taxon>
        <taxon>Oceanospirillaceae</taxon>
        <taxon>Venatoribacter</taxon>
    </lineage>
</organism>
<feature type="transmembrane region" description="Helical" evidence="11">
    <location>
        <begin position="198"/>
        <end position="220"/>
    </location>
</feature>
<reference evidence="12 13" key="1">
    <citation type="submission" date="2019-11" db="EMBL/GenBank/DDBJ databases">
        <title>Venatorbacter sp. nov. a predator of Campylobacter and other Gram-negative bacteria.</title>
        <authorList>
            <person name="Saeedi A."/>
            <person name="Cummings N.J."/>
            <person name="Connerton I.F."/>
            <person name="Connerton P.L."/>
        </authorList>
    </citation>
    <scope>NUCLEOTIDE SEQUENCE [LARGE SCALE GENOMIC DNA]</scope>
    <source>
        <strain evidence="12">XL5</strain>
    </source>
</reference>
<dbReference type="Proteomes" id="UP000596074">
    <property type="component" value="Chromosome"/>
</dbReference>
<evidence type="ECO:0000256" key="11">
    <source>
        <dbReference type="SAM" id="Phobius"/>
    </source>
</evidence>
<proteinExistence type="predicted"/>
<keyword evidence="9 11" id="KW-0472">Membrane</keyword>
<protein>
    <submittedName>
        <fullName evidence="12">Sulfate transporter CysZ</fullName>
    </submittedName>
</protein>
<dbReference type="KEGG" id="vcw:GJQ55_00560"/>
<keyword evidence="4" id="KW-0997">Cell inner membrane</keyword>
<keyword evidence="7 11" id="KW-1133">Transmembrane helix</keyword>
<evidence type="ECO:0000256" key="2">
    <source>
        <dbReference type="ARBA" id="ARBA00022448"/>
    </source>
</evidence>
<dbReference type="Pfam" id="PF07264">
    <property type="entry name" value="EI24"/>
    <property type="match status" value="1"/>
</dbReference>
<feature type="transmembrane region" description="Helical" evidence="11">
    <location>
        <begin position="67"/>
        <end position="96"/>
    </location>
</feature>
<sequence length="256" mass="28926">MRGNPWAGMMFFWHGLSRLGEPGLRRYVALPLLLNVLIMSLASWWGISTLHEQMGALVEWLPGWLSWLYWLLLPLTVITLLLLLMYFFSTVLIILASPFNGLLSEQVERSSGVMLPEESIPALIRRTLGREMTKLGYLLPRYLLLLVLSVIPGINLAAPFLWFWFGSWVVALQYIDYSFDNHGRSFAEVRQAMGQERFTVLGFGALVALLMTVPVLNWFVMPAAVIGATLLRQQRLPLADVTGKADVIGYAERVSE</sequence>
<evidence type="ECO:0000256" key="6">
    <source>
        <dbReference type="ARBA" id="ARBA00022692"/>
    </source>
</evidence>
<evidence type="ECO:0000256" key="3">
    <source>
        <dbReference type="ARBA" id="ARBA00022475"/>
    </source>
</evidence>
<keyword evidence="6 11" id="KW-0812">Transmembrane</keyword>
<keyword evidence="5" id="KW-0028">Amino-acid biosynthesis</keyword>
<keyword evidence="10" id="KW-0198">Cysteine biosynthesis</keyword>
<evidence type="ECO:0000256" key="4">
    <source>
        <dbReference type="ARBA" id="ARBA00022519"/>
    </source>
</evidence>
<feature type="transmembrane region" description="Helical" evidence="11">
    <location>
        <begin position="135"/>
        <end position="154"/>
    </location>
</feature>
<keyword evidence="2" id="KW-0813">Transport</keyword>
<name>A0A9X7YMT9_9GAMM</name>
<dbReference type="GO" id="GO:0000103">
    <property type="term" value="P:sulfate assimilation"/>
    <property type="evidence" value="ECO:0007669"/>
    <property type="project" value="TreeGrafter"/>
</dbReference>
<comment type="subcellular location">
    <subcellularLocation>
        <location evidence="1">Membrane</location>
        <topology evidence="1">Multi-pass membrane protein</topology>
    </subcellularLocation>
</comment>
<dbReference type="EMBL" id="CP046056">
    <property type="protein sequence ID" value="QQD23054.1"/>
    <property type="molecule type" value="Genomic_DNA"/>
</dbReference>
<evidence type="ECO:0000313" key="13">
    <source>
        <dbReference type="Proteomes" id="UP000596074"/>
    </source>
</evidence>
<dbReference type="PANTHER" id="PTHR37468:SF1">
    <property type="entry name" value="SULFATE TRANSPORTER CYSZ"/>
    <property type="match status" value="1"/>
</dbReference>
<dbReference type="InterPro" id="IPR059112">
    <property type="entry name" value="CysZ/EI24"/>
</dbReference>
<keyword evidence="3" id="KW-1003">Cell membrane</keyword>
<accession>A0A9X7YMT9</accession>
<keyword evidence="8" id="KW-0764">Sulfate transport</keyword>